<accession>A0A6N6MKU1</accession>
<feature type="domain" description="Bacterial sugar transferase" evidence="3">
    <location>
        <begin position="7"/>
        <end position="181"/>
    </location>
</feature>
<evidence type="ECO:0000256" key="2">
    <source>
        <dbReference type="SAM" id="Phobius"/>
    </source>
</evidence>
<dbReference type="GO" id="GO:0016780">
    <property type="term" value="F:phosphotransferase activity, for other substituted phosphate groups"/>
    <property type="evidence" value="ECO:0007669"/>
    <property type="project" value="TreeGrafter"/>
</dbReference>
<dbReference type="PANTHER" id="PTHR30576">
    <property type="entry name" value="COLANIC BIOSYNTHESIS UDP-GLUCOSE LIPID CARRIER TRANSFERASE"/>
    <property type="match status" value="1"/>
</dbReference>
<sequence>MYAKFIKRFIDFFSAFFGLIVLSPVFITVYLILLFTNKSNPFFFQKRPGLNEQIFSIIKFKSMTDKKDASGNLLPDAERVTKFGNFIRKTSLDEIPQLINVLKGDMSLVGPRPFLPIYLPYYTSIEKKRHQVRPGITGYAQVNGRNFLDWDKKLEYDVYYVDHLSWQLDFQILLKTANRVLSPSDVSVDLNEIQAPLHIVRAQKA</sequence>
<keyword evidence="2" id="KW-0812">Transmembrane</keyword>
<comment type="caution">
    <text evidence="4">The sequence shown here is derived from an EMBL/GenBank/DDBJ whole genome shotgun (WGS) entry which is preliminary data.</text>
</comment>
<evidence type="ECO:0000259" key="3">
    <source>
        <dbReference type="Pfam" id="PF02397"/>
    </source>
</evidence>
<dbReference type="Proteomes" id="UP000441333">
    <property type="component" value="Unassembled WGS sequence"/>
</dbReference>
<evidence type="ECO:0000256" key="1">
    <source>
        <dbReference type="ARBA" id="ARBA00006464"/>
    </source>
</evidence>
<dbReference type="RefSeq" id="WP_150935825.1">
    <property type="nucleotide sequence ID" value="NZ_WAAT01000004.1"/>
</dbReference>
<keyword evidence="5" id="KW-1185">Reference proteome</keyword>
<reference evidence="4 5" key="1">
    <citation type="submission" date="2019-09" db="EMBL/GenBank/DDBJ databases">
        <authorList>
            <person name="Cao W.R."/>
        </authorList>
    </citation>
    <scope>NUCLEOTIDE SEQUENCE [LARGE SCALE GENOMIC DNA]</scope>
    <source>
        <strain evidence="4 5">B1N29</strain>
    </source>
</reference>
<protein>
    <submittedName>
        <fullName evidence="4">Sugar transferase</fullName>
    </submittedName>
</protein>
<keyword evidence="4" id="KW-0808">Transferase</keyword>
<keyword evidence="2" id="KW-0472">Membrane</keyword>
<dbReference type="PANTHER" id="PTHR30576:SF8">
    <property type="entry name" value="UNDECAPRENYL-PHOSPHATE GALACTOSE PHOSPHOTRANSFERASE"/>
    <property type="match status" value="1"/>
</dbReference>
<dbReference type="Pfam" id="PF02397">
    <property type="entry name" value="Bac_transf"/>
    <property type="match status" value="1"/>
</dbReference>
<keyword evidence="2" id="KW-1133">Transmembrane helix</keyword>
<evidence type="ECO:0000313" key="4">
    <source>
        <dbReference type="EMBL" id="KAB1071266.1"/>
    </source>
</evidence>
<evidence type="ECO:0000313" key="5">
    <source>
        <dbReference type="Proteomes" id="UP000441333"/>
    </source>
</evidence>
<dbReference type="AlphaFoldDB" id="A0A6N6MKU1"/>
<dbReference type="EMBL" id="WAAT01000004">
    <property type="protein sequence ID" value="KAB1071266.1"/>
    <property type="molecule type" value="Genomic_DNA"/>
</dbReference>
<proteinExistence type="inferred from homology"/>
<feature type="transmembrane region" description="Helical" evidence="2">
    <location>
        <begin position="12"/>
        <end position="35"/>
    </location>
</feature>
<comment type="similarity">
    <text evidence="1">Belongs to the bacterial sugar transferase family.</text>
</comment>
<organism evidence="4 5">
    <name type="scientific">Pseudotamlana haliotis</name>
    <dbReference type="NCBI Taxonomy" id="2614804"/>
    <lineage>
        <taxon>Bacteria</taxon>
        <taxon>Pseudomonadati</taxon>
        <taxon>Bacteroidota</taxon>
        <taxon>Flavobacteriia</taxon>
        <taxon>Flavobacteriales</taxon>
        <taxon>Flavobacteriaceae</taxon>
        <taxon>Pseudotamlana</taxon>
    </lineage>
</organism>
<gene>
    <name evidence="4" type="ORF">F6U93_00615</name>
</gene>
<name>A0A6N6MKU1_9FLAO</name>
<dbReference type="InterPro" id="IPR003362">
    <property type="entry name" value="Bact_transf"/>
</dbReference>